<dbReference type="Pfam" id="PF07355">
    <property type="entry name" value="GRDB"/>
    <property type="match status" value="1"/>
</dbReference>
<evidence type="ECO:0000313" key="3">
    <source>
        <dbReference type="EMBL" id="PSR24039.1"/>
    </source>
</evidence>
<evidence type="ECO:0000256" key="1">
    <source>
        <dbReference type="ARBA" id="ARBA00022933"/>
    </source>
</evidence>
<accession>A0A2T2WP68</accession>
<reference evidence="3 4" key="1">
    <citation type="journal article" date="2014" name="BMC Genomics">
        <title>Comparison of environmental and isolate Sulfobacillus genomes reveals diverse carbon, sulfur, nitrogen, and hydrogen metabolisms.</title>
        <authorList>
            <person name="Justice N.B."/>
            <person name="Norman A."/>
            <person name="Brown C.T."/>
            <person name="Singh A."/>
            <person name="Thomas B.C."/>
            <person name="Banfield J.F."/>
        </authorList>
    </citation>
    <scope>NUCLEOTIDE SEQUENCE [LARGE SCALE GENOMIC DNA]</scope>
    <source>
        <strain evidence="3">AMDSBA5</strain>
    </source>
</reference>
<protein>
    <recommendedName>
        <fullName evidence="5">Selenoprotein B glycine/betaine/sarcosine/D-proline reductase</fullName>
    </recommendedName>
</protein>
<comment type="caution">
    <text evidence="3">The sequence shown here is derived from an EMBL/GenBank/DDBJ whole genome shotgun (WGS) entry which is preliminary data.</text>
</comment>
<name>A0A2T2WP68_SULTH</name>
<evidence type="ECO:0000313" key="4">
    <source>
        <dbReference type="Proteomes" id="UP000242705"/>
    </source>
</evidence>
<gene>
    <name evidence="3" type="ORF">C7B47_15445</name>
</gene>
<keyword evidence="2" id="KW-0560">Oxidoreductase</keyword>
<dbReference type="InterPro" id="IPR010187">
    <property type="entry name" value="Various_sel_PB"/>
</dbReference>
<dbReference type="EMBL" id="PXYX01000062">
    <property type="protein sequence ID" value="PSR24039.1"/>
    <property type="molecule type" value="Genomic_DNA"/>
</dbReference>
<dbReference type="GO" id="GO:0050485">
    <property type="term" value="F:oxidoreductase activity, acting on X-H and Y-H to form an X-Y bond, with a disulfide as acceptor"/>
    <property type="evidence" value="ECO:0007669"/>
    <property type="project" value="InterPro"/>
</dbReference>
<evidence type="ECO:0000256" key="2">
    <source>
        <dbReference type="ARBA" id="ARBA00023002"/>
    </source>
</evidence>
<dbReference type="AlphaFoldDB" id="A0A2T2WP68"/>
<organism evidence="3 4">
    <name type="scientific">Sulfobacillus thermosulfidooxidans</name>
    <dbReference type="NCBI Taxonomy" id="28034"/>
    <lineage>
        <taxon>Bacteria</taxon>
        <taxon>Bacillati</taxon>
        <taxon>Bacillota</taxon>
        <taxon>Clostridia</taxon>
        <taxon>Eubacteriales</taxon>
        <taxon>Clostridiales Family XVII. Incertae Sedis</taxon>
        <taxon>Sulfobacillus</taxon>
    </lineage>
</organism>
<keyword evidence="1" id="KW-0712">Selenocysteine</keyword>
<sequence length="203" mass="22791">MIETGLSLVHNNKNYKNASDEKRSFHMTSSPIPLSWEASYEQWKQHRYPPLLEKDWKTAFSDYPWISFSDSPFVALSKPLNQSRIALISSAGVSLTTQPPYAAEDPFGDHSFRGIDTKTHLPSWQVNHGHYDTTSAQVDYNTVFPMDILTQLAQSGYIGSLAAENYTFMGYQPDPRPFYEKSAGKILEGLRAQGVDAVLLIPG</sequence>
<evidence type="ECO:0008006" key="5">
    <source>
        <dbReference type="Google" id="ProtNLM"/>
    </source>
</evidence>
<dbReference type="Proteomes" id="UP000242705">
    <property type="component" value="Unassembled WGS sequence"/>
</dbReference>
<proteinExistence type="predicted"/>